<dbReference type="EMBL" id="VIXA01000002">
    <property type="protein sequence ID" value="TWG21645.1"/>
    <property type="molecule type" value="Genomic_DNA"/>
</dbReference>
<protein>
    <submittedName>
        <fullName evidence="2">Uncharacterized protein</fullName>
    </submittedName>
</protein>
<dbReference type="RefSeq" id="WP_154939309.1">
    <property type="nucleotide sequence ID" value="NZ_VIXA01000002.1"/>
</dbReference>
<feature type="transmembrane region" description="Helical" evidence="1">
    <location>
        <begin position="12"/>
        <end position="29"/>
    </location>
</feature>
<sequence length="65" mass="6509">MTNSGVSKQQSTAWASGLLLGLVIGLALFRDTGGVAFGVAIGVALAVAFGGTRTDERPDKADSGE</sequence>
<name>A0A561WCR0_9ACTN</name>
<gene>
    <name evidence="2" type="ORF">FHX75_12160</name>
</gene>
<keyword evidence="1" id="KW-1133">Transmembrane helix</keyword>
<feature type="transmembrane region" description="Helical" evidence="1">
    <location>
        <begin position="35"/>
        <end position="52"/>
    </location>
</feature>
<reference evidence="2 3" key="1">
    <citation type="submission" date="2019-06" db="EMBL/GenBank/DDBJ databases">
        <title>Sequencing the genomes of 1000 actinobacteria strains.</title>
        <authorList>
            <person name="Klenk H.-P."/>
        </authorList>
    </citation>
    <scope>NUCLEOTIDE SEQUENCE [LARGE SCALE GENOMIC DNA]</scope>
    <source>
        <strain evidence="2 3">DSM 102131</strain>
    </source>
</reference>
<dbReference type="AlphaFoldDB" id="A0A561WCR0"/>
<keyword evidence="3" id="KW-1185">Reference proteome</keyword>
<evidence type="ECO:0000313" key="2">
    <source>
        <dbReference type="EMBL" id="TWG21645.1"/>
    </source>
</evidence>
<comment type="caution">
    <text evidence="2">The sequence shown here is derived from an EMBL/GenBank/DDBJ whole genome shotgun (WGS) entry which is preliminary data.</text>
</comment>
<keyword evidence="1" id="KW-0812">Transmembrane</keyword>
<proteinExistence type="predicted"/>
<evidence type="ECO:0000313" key="3">
    <source>
        <dbReference type="Proteomes" id="UP000319927"/>
    </source>
</evidence>
<organism evidence="2 3">
    <name type="scientific">Micromonospora palomenae</name>
    <dbReference type="NCBI Taxonomy" id="1461247"/>
    <lineage>
        <taxon>Bacteria</taxon>
        <taxon>Bacillati</taxon>
        <taxon>Actinomycetota</taxon>
        <taxon>Actinomycetes</taxon>
        <taxon>Micromonosporales</taxon>
        <taxon>Micromonosporaceae</taxon>
        <taxon>Micromonospora</taxon>
    </lineage>
</organism>
<dbReference type="Proteomes" id="UP000319927">
    <property type="component" value="Unassembled WGS sequence"/>
</dbReference>
<accession>A0A561WCR0</accession>
<keyword evidence="1" id="KW-0472">Membrane</keyword>
<evidence type="ECO:0000256" key="1">
    <source>
        <dbReference type="SAM" id="Phobius"/>
    </source>
</evidence>